<reference evidence="5 6" key="1">
    <citation type="submission" date="2016-04" db="EMBL/GenBank/DDBJ databases">
        <title>Draft genome sequence of Aeribacillus pallidus 8m3 from petroleum reservoir.</title>
        <authorList>
            <person name="Poltaraus A.B."/>
            <person name="Nazina T.N."/>
            <person name="Tourova T.P."/>
            <person name="Malakho S.M."/>
            <person name="Korshunova A.V."/>
            <person name="Sokolova D.S."/>
        </authorList>
    </citation>
    <scope>NUCLEOTIDE SEQUENCE [LARGE SCALE GENOMIC DNA]</scope>
    <source>
        <strain evidence="5 6">8m3</strain>
    </source>
</reference>
<evidence type="ECO:0000313" key="6">
    <source>
        <dbReference type="Proteomes" id="UP000076476"/>
    </source>
</evidence>
<dbReference type="Pfam" id="PF00392">
    <property type="entry name" value="GntR"/>
    <property type="match status" value="1"/>
</dbReference>
<keyword evidence="3" id="KW-0804">Transcription</keyword>
<evidence type="ECO:0000313" key="5">
    <source>
        <dbReference type="EMBL" id="KZN96687.1"/>
    </source>
</evidence>
<sequence>MAEEMEIIDKIISDIHSGRYEANDKLPSENELADYFNVPRMTIRKVYERLQEMGYIYSRQGKGSYVKDRQMQIPLVLSGDESFSRKMIRLGHHFRSKNIFCEEIGYNKAIFHSLGAEETDRVFKIGRLRIVNNRPIALHISYVAKSVFDDIDLYGKEITSMFDYYQKKGFTEFESKSSVLKVLFPTKFLWEILECTSLIPLLVLETGCIDKKTGTVLEHTEIFYRSDCFNFVI</sequence>
<gene>
    <name evidence="5" type="ORF">AZI98_07210</name>
</gene>
<dbReference type="SMART" id="SM00345">
    <property type="entry name" value="HTH_GNTR"/>
    <property type="match status" value="1"/>
</dbReference>
<dbReference type="PROSITE" id="PS50949">
    <property type="entry name" value="HTH_GNTR"/>
    <property type="match status" value="1"/>
</dbReference>
<dbReference type="SMART" id="SM00866">
    <property type="entry name" value="UTRA"/>
    <property type="match status" value="1"/>
</dbReference>
<dbReference type="InterPro" id="IPR036388">
    <property type="entry name" value="WH-like_DNA-bd_sf"/>
</dbReference>
<evidence type="ECO:0000256" key="2">
    <source>
        <dbReference type="ARBA" id="ARBA00023125"/>
    </source>
</evidence>
<dbReference type="InterPro" id="IPR036390">
    <property type="entry name" value="WH_DNA-bd_sf"/>
</dbReference>
<dbReference type="InterPro" id="IPR050679">
    <property type="entry name" value="Bact_HTH_transcr_reg"/>
</dbReference>
<dbReference type="OrthoDB" id="9816541at2"/>
<dbReference type="Pfam" id="PF07702">
    <property type="entry name" value="UTRA"/>
    <property type="match status" value="1"/>
</dbReference>
<dbReference type="Proteomes" id="UP000076476">
    <property type="component" value="Unassembled WGS sequence"/>
</dbReference>
<dbReference type="PANTHER" id="PTHR44846">
    <property type="entry name" value="MANNOSYL-D-GLYCERATE TRANSPORT/METABOLISM SYSTEM REPRESSOR MNGR-RELATED"/>
    <property type="match status" value="1"/>
</dbReference>
<name>A0A161ZU07_9BACI</name>
<keyword evidence="1" id="KW-0805">Transcription regulation</keyword>
<dbReference type="CDD" id="cd07377">
    <property type="entry name" value="WHTH_GntR"/>
    <property type="match status" value="1"/>
</dbReference>
<dbReference type="EMBL" id="LWBR01000016">
    <property type="protein sequence ID" value="KZN96687.1"/>
    <property type="molecule type" value="Genomic_DNA"/>
</dbReference>
<dbReference type="Gene3D" id="3.40.1410.10">
    <property type="entry name" value="Chorismate lyase-like"/>
    <property type="match status" value="1"/>
</dbReference>
<dbReference type="SUPFAM" id="SSF64288">
    <property type="entry name" value="Chorismate lyase-like"/>
    <property type="match status" value="1"/>
</dbReference>
<dbReference type="RefSeq" id="WP_063387607.1">
    <property type="nucleotide sequence ID" value="NZ_LWBR01000016.1"/>
</dbReference>
<accession>A0A161ZU07</accession>
<evidence type="ECO:0000256" key="1">
    <source>
        <dbReference type="ARBA" id="ARBA00023015"/>
    </source>
</evidence>
<dbReference type="SUPFAM" id="SSF46785">
    <property type="entry name" value="Winged helix' DNA-binding domain"/>
    <property type="match status" value="1"/>
</dbReference>
<dbReference type="STRING" id="33936.AZI98_07210"/>
<protein>
    <submittedName>
        <fullName evidence="5">Transcriptional regulator</fullName>
    </submittedName>
</protein>
<evidence type="ECO:0000259" key="4">
    <source>
        <dbReference type="PROSITE" id="PS50949"/>
    </source>
</evidence>
<evidence type="ECO:0000256" key="3">
    <source>
        <dbReference type="ARBA" id="ARBA00023163"/>
    </source>
</evidence>
<dbReference type="InterPro" id="IPR028978">
    <property type="entry name" value="Chorismate_lyase_/UTRA_dom_sf"/>
</dbReference>
<feature type="domain" description="HTH gntR-type" evidence="4">
    <location>
        <begin position="1"/>
        <end position="69"/>
    </location>
</feature>
<keyword evidence="2" id="KW-0238">DNA-binding</keyword>
<dbReference type="Gene3D" id="1.10.10.10">
    <property type="entry name" value="Winged helix-like DNA-binding domain superfamily/Winged helix DNA-binding domain"/>
    <property type="match status" value="1"/>
</dbReference>
<dbReference type="PANTHER" id="PTHR44846:SF17">
    <property type="entry name" value="GNTR-FAMILY TRANSCRIPTIONAL REGULATOR"/>
    <property type="match status" value="1"/>
</dbReference>
<proteinExistence type="predicted"/>
<dbReference type="InterPro" id="IPR000524">
    <property type="entry name" value="Tscrpt_reg_HTH_GntR"/>
</dbReference>
<dbReference type="AlphaFoldDB" id="A0A161ZU07"/>
<dbReference type="GO" id="GO:0003700">
    <property type="term" value="F:DNA-binding transcription factor activity"/>
    <property type="evidence" value="ECO:0007669"/>
    <property type="project" value="InterPro"/>
</dbReference>
<dbReference type="InterPro" id="IPR011663">
    <property type="entry name" value="UTRA"/>
</dbReference>
<organism evidence="5 6">
    <name type="scientific">Aeribacillus pallidus</name>
    <dbReference type="NCBI Taxonomy" id="33936"/>
    <lineage>
        <taxon>Bacteria</taxon>
        <taxon>Bacillati</taxon>
        <taxon>Bacillota</taxon>
        <taxon>Bacilli</taxon>
        <taxon>Bacillales</taxon>
        <taxon>Bacillaceae</taxon>
        <taxon>Aeribacillus</taxon>
    </lineage>
</organism>
<dbReference type="GO" id="GO:0003677">
    <property type="term" value="F:DNA binding"/>
    <property type="evidence" value="ECO:0007669"/>
    <property type="project" value="UniProtKB-KW"/>
</dbReference>
<dbReference type="GO" id="GO:0045892">
    <property type="term" value="P:negative regulation of DNA-templated transcription"/>
    <property type="evidence" value="ECO:0007669"/>
    <property type="project" value="TreeGrafter"/>
</dbReference>
<keyword evidence="6" id="KW-1185">Reference proteome</keyword>
<comment type="caution">
    <text evidence="5">The sequence shown here is derived from an EMBL/GenBank/DDBJ whole genome shotgun (WGS) entry which is preliminary data.</text>
</comment>
<dbReference type="PRINTS" id="PR00035">
    <property type="entry name" value="HTHGNTR"/>
</dbReference>